<dbReference type="STRING" id="418985.A0A1V9XHL6"/>
<evidence type="ECO:0000256" key="1">
    <source>
        <dbReference type="SAM" id="SignalP"/>
    </source>
</evidence>
<gene>
    <name evidence="2" type="ORF">BIW11_01218</name>
</gene>
<dbReference type="InterPro" id="IPR036179">
    <property type="entry name" value="Ig-like_dom_sf"/>
</dbReference>
<dbReference type="EMBL" id="MNPL01010804">
    <property type="protein sequence ID" value="OQR72926.1"/>
    <property type="molecule type" value="Genomic_DNA"/>
</dbReference>
<dbReference type="Proteomes" id="UP000192247">
    <property type="component" value="Unassembled WGS sequence"/>
</dbReference>
<feature type="signal peptide" evidence="1">
    <location>
        <begin position="1"/>
        <end position="24"/>
    </location>
</feature>
<dbReference type="AlphaFoldDB" id="A0A1V9XHL6"/>
<feature type="chain" id="PRO_5013206965" description="Beat protein-like" evidence="1">
    <location>
        <begin position="25"/>
        <end position="155"/>
    </location>
</feature>
<name>A0A1V9XHL6_9ACAR</name>
<evidence type="ECO:0000313" key="3">
    <source>
        <dbReference type="Proteomes" id="UP000192247"/>
    </source>
</evidence>
<dbReference type="PANTHER" id="PTHR21261:SF15">
    <property type="entry name" value="BEATEN PATH IIIA, ISOFORM D-RELATED"/>
    <property type="match status" value="1"/>
</dbReference>
<comment type="caution">
    <text evidence="2">The sequence shown here is derived from an EMBL/GenBank/DDBJ whole genome shotgun (WGS) entry which is preliminary data.</text>
</comment>
<proteinExistence type="predicted"/>
<dbReference type="OrthoDB" id="6343941at2759"/>
<reference evidence="2 3" key="1">
    <citation type="journal article" date="2017" name="Gigascience">
        <title>Draft genome of the honey bee ectoparasitic mite, Tropilaelaps mercedesae, is shaped by the parasitic life history.</title>
        <authorList>
            <person name="Dong X."/>
            <person name="Armstrong S.D."/>
            <person name="Xia D."/>
            <person name="Makepeace B.L."/>
            <person name="Darby A.C."/>
            <person name="Kadowaki T."/>
        </authorList>
    </citation>
    <scope>NUCLEOTIDE SEQUENCE [LARGE SCALE GENOMIC DNA]</scope>
    <source>
        <strain evidence="2">Wuxi-XJTLU</strain>
    </source>
</reference>
<evidence type="ECO:0008006" key="4">
    <source>
        <dbReference type="Google" id="ProtNLM"/>
    </source>
</evidence>
<accession>A0A1V9XHL6</accession>
<sequence length="155" mass="17223">MAWRGSNVFQFTVLVRRLIGGTSSCLTISISADDDTARQTFTVEVYSAGGFSDVLPMVRALRLHRLDIPRTAYVGDSLWLNCSYDLESDAFYAVKWYFNDTEFYMYSNNKPDFFDAQGITLDAELYGGGRGATSKWARKIGTAASLLGPPEEASK</sequence>
<protein>
    <recommendedName>
        <fullName evidence="4">Beat protein-like</fullName>
    </recommendedName>
</protein>
<dbReference type="SUPFAM" id="SSF48726">
    <property type="entry name" value="Immunoglobulin"/>
    <property type="match status" value="1"/>
</dbReference>
<organism evidence="2 3">
    <name type="scientific">Tropilaelaps mercedesae</name>
    <dbReference type="NCBI Taxonomy" id="418985"/>
    <lineage>
        <taxon>Eukaryota</taxon>
        <taxon>Metazoa</taxon>
        <taxon>Ecdysozoa</taxon>
        <taxon>Arthropoda</taxon>
        <taxon>Chelicerata</taxon>
        <taxon>Arachnida</taxon>
        <taxon>Acari</taxon>
        <taxon>Parasitiformes</taxon>
        <taxon>Mesostigmata</taxon>
        <taxon>Gamasina</taxon>
        <taxon>Dermanyssoidea</taxon>
        <taxon>Laelapidae</taxon>
        <taxon>Tropilaelaps</taxon>
    </lineage>
</organism>
<dbReference type="InParanoid" id="A0A1V9XHL6"/>
<dbReference type="PANTHER" id="PTHR21261">
    <property type="entry name" value="BEAT PROTEIN"/>
    <property type="match status" value="1"/>
</dbReference>
<evidence type="ECO:0000313" key="2">
    <source>
        <dbReference type="EMBL" id="OQR72926.1"/>
    </source>
</evidence>
<keyword evidence="3" id="KW-1185">Reference proteome</keyword>
<keyword evidence="1" id="KW-0732">Signal</keyword>